<proteinExistence type="inferred from homology"/>
<sequence length="431" mass="45097">MRKPLWVVFLSVLLPGLVQAADTGLNDANTAWILTSTALVLFMTLPGLALFYGGLVRTKNVLSVLMHCFAIAGSASILWLILGYSLAFGEGNAWIGDFSKVMMAGIGRESLVGDIPESLFMLFQMTFAVITPALIIGGYAERMKFSAMLLFSCIWLLLVYVPVTHWVWGGGWLQQMGLYDFAGGVVVHITAGVAALVAALVLGPRKGFPTTAMPPHNLPMTVTGAGMLWVGWFGFNGGSALAANGDAAMAMLATHIAAATGAMTWSMIEWKKFGKPSVLGAVTGMVAGLGTITPASGFVGPGGALIIGLLAGSVCFAATQYIKRVLKIDDSLDVFPVHGIGGIMGTLLAGLLSSPDLGVFSGFGFADGISSMGGQFGVQLTGVLVAILFTGLASYLILRLVSLVTGGLRVTEEQEIQGLDIVSHEESGYNY</sequence>
<keyword evidence="6 8" id="KW-0472">Membrane</keyword>
<feature type="transmembrane region" description="Helical" evidence="8">
    <location>
        <begin position="64"/>
        <end position="87"/>
    </location>
</feature>
<feature type="transmembrane region" description="Helical" evidence="8">
    <location>
        <begin position="247"/>
        <end position="266"/>
    </location>
</feature>
<feature type="signal peptide" evidence="9">
    <location>
        <begin position="1"/>
        <end position="20"/>
    </location>
</feature>
<dbReference type="NCBIfam" id="TIGR00836">
    <property type="entry name" value="amt"/>
    <property type="match status" value="1"/>
</dbReference>
<comment type="similarity">
    <text evidence="2 8">Belongs to the ammonia transporter channel (TC 1.A.11.2) family.</text>
</comment>
<dbReference type="PANTHER" id="PTHR43029:SF10">
    <property type="entry name" value="AMMONIUM TRANSPORTER MEP2"/>
    <property type="match status" value="1"/>
</dbReference>
<gene>
    <name evidence="11" type="ORF">AAY24_14770</name>
</gene>
<dbReference type="PATRIC" id="fig|1543721.4.peg.3042"/>
<keyword evidence="9" id="KW-0732">Signal</keyword>
<evidence type="ECO:0000256" key="8">
    <source>
        <dbReference type="RuleBase" id="RU362002"/>
    </source>
</evidence>
<feature type="transmembrane region" description="Helical" evidence="8">
    <location>
        <begin position="181"/>
        <end position="203"/>
    </location>
</feature>
<keyword evidence="4 8" id="KW-0812">Transmembrane</keyword>
<feature type="transmembrane region" description="Helical" evidence="8">
    <location>
        <begin position="374"/>
        <end position="398"/>
    </location>
</feature>
<dbReference type="OrthoDB" id="9814202at2"/>
<evidence type="ECO:0000259" key="10">
    <source>
        <dbReference type="Pfam" id="PF00909"/>
    </source>
</evidence>
<keyword evidence="5 8" id="KW-1133">Transmembrane helix</keyword>
<name>A0A0F7K0K1_9GAMM</name>
<dbReference type="SUPFAM" id="SSF111352">
    <property type="entry name" value="Ammonium transporter"/>
    <property type="match status" value="1"/>
</dbReference>
<evidence type="ECO:0000256" key="6">
    <source>
        <dbReference type="ARBA" id="ARBA00023136"/>
    </source>
</evidence>
<evidence type="ECO:0000313" key="12">
    <source>
        <dbReference type="Proteomes" id="UP000034410"/>
    </source>
</evidence>
<dbReference type="EMBL" id="CP011412">
    <property type="protein sequence ID" value="AKH21407.1"/>
    <property type="molecule type" value="Genomic_DNA"/>
</dbReference>
<dbReference type="RefSeq" id="WP_046860332.1">
    <property type="nucleotide sequence ID" value="NZ_CP011412.1"/>
</dbReference>
<dbReference type="GO" id="GO:0008519">
    <property type="term" value="F:ammonium channel activity"/>
    <property type="evidence" value="ECO:0007669"/>
    <property type="project" value="InterPro"/>
</dbReference>
<evidence type="ECO:0000313" key="11">
    <source>
        <dbReference type="EMBL" id="AKH21407.1"/>
    </source>
</evidence>
<dbReference type="GO" id="GO:0005886">
    <property type="term" value="C:plasma membrane"/>
    <property type="evidence" value="ECO:0007669"/>
    <property type="project" value="UniProtKB-SubCell"/>
</dbReference>
<feature type="transmembrane region" description="Helical" evidence="8">
    <location>
        <begin position="147"/>
        <end position="169"/>
    </location>
</feature>
<keyword evidence="7 8" id="KW-0924">Ammonia transport</keyword>
<feature type="domain" description="Ammonium transporter AmtB-like" evidence="10">
    <location>
        <begin position="31"/>
        <end position="429"/>
    </location>
</feature>
<dbReference type="InterPro" id="IPR024041">
    <property type="entry name" value="NH4_transpt_AmtB-like_dom"/>
</dbReference>
<dbReference type="InterPro" id="IPR001905">
    <property type="entry name" value="Ammonium_transpt"/>
</dbReference>
<protein>
    <recommendedName>
        <fullName evidence="8">Ammonium transporter</fullName>
    </recommendedName>
</protein>
<feature type="transmembrane region" description="Helical" evidence="8">
    <location>
        <begin position="334"/>
        <end position="354"/>
    </location>
</feature>
<keyword evidence="12" id="KW-1185">Reference proteome</keyword>
<feature type="transmembrane region" description="Helical" evidence="8">
    <location>
        <begin position="304"/>
        <end position="322"/>
    </location>
</feature>
<reference evidence="11 12" key="1">
    <citation type="journal article" date="2015" name="Genome Announc.">
        <title>Complete Genome Sequence of Sedimenticola thiotaurini Strain SIP-G1, a Polyphosphate- and Polyhydroxyalkanoate-Accumulating Sulfur-Oxidizing Gammaproteobacterium Isolated from Salt Marsh Sediments.</title>
        <authorList>
            <person name="Flood B.E."/>
            <person name="Jones D.S."/>
            <person name="Bailey J.V."/>
        </authorList>
    </citation>
    <scope>NUCLEOTIDE SEQUENCE [LARGE SCALE GENOMIC DNA]</scope>
    <source>
        <strain evidence="11 12">SIP-G1</strain>
    </source>
</reference>
<dbReference type="KEGG" id="seds:AAY24_14770"/>
<evidence type="ECO:0000256" key="2">
    <source>
        <dbReference type="ARBA" id="ARBA00005887"/>
    </source>
</evidence>
<feature type="chain" id="PRO_5002517762" description="Ammonium transporter" evidence="9">
    <location>
        <begin position="21"/>
        <end position="431"/>
    </location>
</feature>
<dbReference type="Gene3D" id="1.10.3430.10">
    <property type="entry name" value="Ammonium transporter AmtB like domains"/>
    <property type="match status" value="1"/>
</dbReference>
<feature type="transmembrane region" description="Helical" evidence="8">
    <location>
        <begin position="119"/>
        <end position="140"/>
    </location>
</feature>
<dbReference type="PROSITE" id="PS01219">
    <property type="entry name" value="AMMONIUM_TRANSP"/>
    <property type="match status" value="1"/>
</dbReference>
<accession>A0A0F7K0K1</accession>
<keyword evidence="3 8" id="KW-0813">Transport</keyword>
<feature type="transmembrane region" description="Helical" evidence="8">
    <location>
        <begin position="30"/>
        <end position="52"/>
    </location>
</feature>
<comment type="subcellular location">
    <subcellularLocation>
        <location evidence="8">Cell membrane</location>
        <topology evidence="8">Multi-pass membrane protein</topology>
    </subcellularLocation>
    <subcellularLocation>
        <location evidence="1">Membrane</location>
        <topology evidence="1">Multi-pass membrane protein</topology>
    </subcellularLocation>
</comment>
<dbReference type="InterPro" id="IPR018047">
    <property type="entry name" value="Ammonium_transpt_CS"/>
</dbReference>
<dbReference type="Proteomes" id="UP000034410">
    <property type="component" value="Chromosome"/>
</dbReference>
<evidence type="ECO:0000256" key="7">
    <source>
        <dbReference type="ARBA" id="ARBA00023177"/>
    </source>
</evidence>
<dbReference type="PANTHER" id="PTHR43029">
    <property type="entry name" value="AMMONIUM TRANSPORTER MEP2"/>
    <property type="match status" value="1"/>
</dbReference>
<dbReference type="AlphaFoldDB" id="A0A0F7K0K1"/>
<evidence type="ECO:0000256" key="9">
    <source>
        <dbReference type="SAM" id="SignalP"/>
    </source>
</evidence>
<dbReference type="Pfam" id="PF00909">
    <property type="entry name" value="Ammonium_transp"/>
    <property type="match status" value="1"/>
</dbReference>
<feature type="transmembrane region" description="Helical" evidence="8">
    <location>
        <begin position="278"/>
        <end position="298"/>
    </location>
</feature>
<feature type="transmembrane region" description="Helical" evidence="8">
    <location>
        <begin position="215"/>
        <end position="235"/>
    </location>
</feature>
<evidence type="ECO:0000256" key="1">
    <source>
        <dbReference type="ARBA" id="ARBA00004141"/>
    </source>
</evidence>
<organism evidence="11 12">
    <name type="scientific">Sedimenticola thiotaurini</name>
    <dbReference type="NCBI Taxonomy" id="1543721"/>
    <lineage>
        <taxon>Bacteria</taxon>
        <taxon>Pseudomonadati</taxon>
        <taxon>Pseudomonadota</taxon>
        <taxon>Gammaproteobacteria</taxon>
        <taxon>Chromatiales</taxon>
        <taxon>Sedimenticolaceae</taxon>
        <taxon>Sedimenticola</taxon>
    </lineage>
</organism>
<evidence type="ECO:0000256" key="5">
    <source>
        <dbReference type="ARBA" id="ARBA00022989"/>
    </source>
</evidence>
<dbReference type="InterPro" id="IPR029020">
    <property type="entry name" value="Ammonium/urea_transptr"/>
</dbReference>
<evidence type="ECO:0000256" key="4">
    <source>
        <dbReference type="ARBA" id="ARBA00022692"/>
    </source>
</evidence>
<evidence type="ECO:0000256" key="3">
    <source>
        <dbReference type="ARBA" id="ARBA00022448"/>
    </source>
</evidence>